<proteinExistence type="predicted"/>
<reference evidence="2 3" key="1">
    <citation type="submission" date="2023-10" db="EMBL/GenBank/DDBJ databases">
        <title>Description of Microbulbifer bruguierae sp. nov., isolated from the sediments of mangrove plant Bruguiera sexangula and comparative genomic analyses of the genus Microbulbifer.</title>
        <authorList>
            <person name="Long M."/>
        </authorList>
    </citation>
    <scope>NUCLEOTIDE SEQUENCE [LARGE SCALE GENOMIC DNA]</scope>
    <source>
        <strain evidence="2 3">SPO729</strain>
    </source>
</reference>
<gene>
    <name evidence="2" type="ORF">R5R33_13310</name>
</gene>
<name>A0AAU0MWZ3_9GAMM</name>
<dbReference type="EMBL" id="CP137555">
    <property type="protein sequence ID" value="WOX04711.1"/>
    <property type="molecule type" value="Genomic_DNA"/>
</dbReference>
<feature type="domain" description="YagK/YfjJ C-terminal" evidence="1">
    <location>
        <begin position="46"/>
        <end position="178"/>
    </location>
</feature>
<protein>
    <submittedName>
        <fullName evidence="2">Inovirus-type Gp2 protein</fullName>
    </submittedName>
</protein>
<dbReference type="KEGG" id="mpaf:R5R33_13310"/>
<evidence type="ECO:0000313" key="3">
    <source>
        <dbReference type="Proteomes" id="UP001302477"/>
    </source>
</evidence>
<organism evidence="2 3">
    <name type="scientific">Microbulbifer pacificus</name>
    <dbReference type="NCBI Taxonomy" id="407164"/>
    <lineage>
        <taxon>Bacteria</taxon>
        <taxon>Pseudomonadati</taxon>
        <taxon>Pseudomonadota</taxon>
        <taxon>Gammaproteobacteria</taxon>
        <taxon>Cellvibrionales</taxon>
        <taxon>Microbulbiferaceae</taxon>
        <taxon>Microbulbifer</taxon>
    </lineage>
</organism>
<accession>A0AAU0MWZ3</accession>
<dbReference type="AlphaFoldDB" id="A0AAU0MWZ3"/>
<dbReference type="Proteomes" id="UP001302477">
    <property type="component" value="Chromosome"/>
</dbReference>
<evidence type="ECO:0000313" key="2">
    <source>
        <dbReference type="EMBL" id="WOX04711.1"/>
    </source>
</evidence>
<dbReference type="Pfam" id="PF11726">
    <property type="entry name" value="YagK_YfjJ_C"/>
    <property type="match status" value="1"/>
</dbReference>
<dbReference type="InterPro" id="IPR057271">
    <property type="entry name" value="YagK_YfjJ_C"/>
</dbReference>
<sequence length="190" mass="22309">MKGVVKRGPVEINGRCLRLPQGKGGEGHYREILQATVTQLDALQARHSRLLVVVLGLSVWEYTPDNALLSRFIRKLRKRLKIRFSQEQLGYLWCREQDTSDKQHYHLALILNGNKNRHPKRIIELVEEIWDGWNQPRPHTPKNCYYLLERGDERQFQKVFDRLSYLAKVATKGQRPKATNDYCSSRFKLP</sequence>
<dbReference type="RefSeq" id="WP_318953187.1">
    <property type="nucleotide sequence ID" value="NZ_CP137555.1"/>
</dbReference>
<evidence type="ECO:0000259" key="1">
    <source>
        <dbReference type="Pfam" id="PF11726"/>
    </source>
</evidence>
<keyword evidence="3" id="KW-1185">Reference proteome</keyword>